<dbReference type="InterPro" id="IPR000868">
    <property type="entry name" value="Isochorismatase-like_dom"/>
</dbReference>
<dbReference type="InterPro" id="IPR036380">
    <property type="entry name" value="Isochorismatase-like_sf"/>
</dbReference>
<keyword evidence="5" id="KW-1185">Reference proteome</keyword>
<dbReference type="OrthoDB" id="245563at2759"/>
<organism evidence="4 5">
    <name type="scientific">Coniella lustricola</name>
    <dbReference type="NCBI Taxonomy" id="2025994"/>
    <lineage>
        <taxon>Eukaryota</taxon>
        <taxon>Fungi</taxon>
        <taxon>Dikarya</taxon>
        <taxon>Ascomycota</taxon>
        <taxon>Pezizomycotina</taxon>
        <taxon>Sordariomycetes</taxon>
        <taxon>Sordariomycetidae</taxon>
        <taxon>Diaporthales</taxon>
        <taxon>Schizoparmaceae</taxon>
        <taxon>Coniella</taxon>
    </lineage>
</organism>
<reference evidence="4 5" key="1">
    <citation type="journal article" date="2018" name="Mycol. Prog.">
        <title>Coniella lustricola, a new species from submerged detritus.</title>
        <authorList>
            <person name="Raudabaugh D.B."/>
            <person name="Iturriaga T."/>
            <person name="Carver A."/>
            <person name="Mondo S."/>
            <person name="Pangilinan J."/>
            <person name="Lipzen A."/>
            <person name="He G."/>
            <person name="Amirebrahimi M."/>
            <person name="Grigoriev I.V."/>
            <person name="Miller A.N."/>
        </authorList>
    </citation>
    <scope>NUCLEOTIDE SEQUENCE [LARGE SCALE GENOMIC DNA]</scope>
    <source>
        <strain evidence="4 5">B22-T-1</strain>
    </source>
</reference>
<evidence type="ECO:0000313" key="4">
    <source>
        <dbReference type="EMBL" id="PSR76777.1"/>
    </source>
</evidence>
<dbReference type="GO" id="GO:0016787">
    <property type="term" value="F:hydrolase activity"/>
    <property type="evidence" value="ECO:0007669"/>
    <property type="project" value="UniProtKB-KW"/>
</dbReference>
<feature type="domain" description="Isochorismatase-like" evidence="3">
    <location>
        <begin position="4"/>
        <end position="198"/>
    </location>
</feature>
<dbReference type="AlphaFoldDB" id="A0A2T2ZTZ5"/>
<gene>
    <name evidence="4" type="ORF">BD289DRAFT_463784</name>
</gene>
<dbReference type="SUPFAM" id="SSF52499">
    <property type="entry name" value="Isochorismatase-like hydrolases"/>
    <property type="match status" value="1"/>
</dbReference>
<dbReference type="EMBL" id="KZ678694">
    <property type="protein sequence ID" value="PSR76777.1"/>
    <property type="molecule type" value="Genomic_DNA"/>
</dbReference>
<dbReference type="CDD" id="cd00431">
    <property type="entry name" value="cysteine_hydrolases"/>
    <property type="match status" value="1"/>
</dbReference>
<dbReference type="PANTHER" id="PTHR43540:SF6">
    <property type="entry name" value="ISOCHORISMATASE-LIKE DOMAIN-CONTAINING PROTEIN"/>
    <property type="match status" value="1"/>
</dbReference>
<sequence length="239" mass="26284">MPRSALFVVDIQHELAESPATRIPHHARITRASTQILAAARRILDAYRAPSSSSPQTTTQTQIQQSPSIIVFVQHEEQVPEGSSSSSFSEQATLIRGSAAWQLTFPPREGVREELLVAKTTRNTFESNPNLAAQLKSQDITELTIFGLQSDLCVRSTSLGALEHGFKVTLLQGAHSTYDAATTDGSKEALPGKTAVQIEQEVEDELRRAGAEIVPWENALALWEQRRMISTYSVFSELV</sequence>
<dbReference type="Gene3D" id="3.40.50.850">
    <property type="entry name" value="Isochorismatase-like"/>
    <property type="match status" value="1"/>
</dbReference>
<accession>A0A2T2ZTZ5</accession>
<evidence type="ECO:0000313" key="5">
    <source>
        <dbReference type="Proteomes" id="UP000241462"/>
    </source>
</evidence>
<evidence type="ECO:0000256" key="2">
    <source>
        <dbReference type="ARBA" id="ARBA00022801"/>
    </source>
</evidence>
<name>A0A2T2ZTZ5_9PEZI</name>
<evidence type="ECO:0000259" key="3">
    <source>
        <dbReference type="Pfam" id="PF00857"/>
    </source>
</evidence>
<dbReference type="InParanoid" id="A0A2T2ZTZ5"/>
<protein>
    <submittedName>
        <fullName evidence="4">Isochorismatase-like protein</fullName>
    </submittedName>
</protein>
<dbReference type="Proteomes" id="UP000241462">
    <property type="component" value="Unassembled WGS sequence"/>
</dbReference>
<dbReference type="Pfam" id="PF00857">
    <property type="entry name" value="Isochorismatase"/>
    <property type="match status" value="1"/>
</dbReference>
<proteinExistence type="inferred from homology"/>
<keyword evidence="2" id="KW-0378">Hydrolase</keyword>
<dbReference type="InterPro" id="IPR050272">
    <property type="entry name" value="Isochorismatase-like_hydrls"/>
</dbReference>
<evidence type="ECO:0000256" key="1">
    <source>
        <dbReference type="ARBA" id="ARBA00006336"/>
    </source>
</evidence>
<dbReference type="STRING" id="2025994.A0A2T2ZTZ5"/>
<comment type="similarity">
    <text evidence="1">Belongs to the isochorismatase family.</text>
</comment>
<dbReference type="PANTHER" id="PTHR43540">
    <property type="entry name" value="PEROXYUREIDOACRYLATE/UREIDOACRYLATE AMIDOHYDROLASE-RELATED"/>
    <property type="match status" value="1"/>
</dbReference>